<dbReference type="AlphaFoldDB" id="A0A140DM86"/>
<proteinExistence type="predicted"/>
<evidence type="ECO:0000313" key="2">
    <source>
        <dbReference type="Proteomes" id="UP000031866"/>
    </source>
</evidence>
<name>A0A140DM86_CLOBE</name>
<accession>A0A140DM86</accession>
<dbReference type="KEGG" id="cbei:LF65_05940"/>
<dbReference type="RefSeq" id="WP_041895276.1">
    <property type="nucleotide sequence ID" value="NZ_CP010086.2"/>
</dbReference>
<organism evidence="1 2">
    <name type="scientific">Clostridium beijerinckii</name>
    <name type="common">Clostridium MP</name>
    <dbReference type="NCBI Taxonomy" id="1520"/>
    <lineage>
        <taxon>Bacteria</taxon>
        <taxon>Bacillati</taxon>
        <taxon>Bacillota</taxon>
        <taxon>Clostridia</taxon>
        <taxon>Eubacteriales</taxon>
        <taxon>Clostridiaceae</taxon>
        <taxon>Clostridium</taxon>
    </lineage>
</organism>
<dbReference type="Proteomes" id="UP000031866">
    <property type="component" value="Chromosome"/>
</dbReference>
<evidence type="ECO:0000313" key="1">
    <source>
        <dbReference type="EMBL" id="AMK50351.1"/>
    </source>
</evidence>
<gene>
    <name evidence="1" type="ORF">LF65_05940</name>
</gene>
<dbReference type="OrthoDB" id="8974199at2"/>
<dbReference type="EMBL" id="CP010086">
    <property type="protein sequence ID" value="AMK50351.1"/>
    <property type="molecule type" value="Genomic_DNA"/>
</dbReference>
<protein>
    <submittedName>
        <fullName evidence="1">Uncharacterized protein</fullName>
    </submittedName>
</protein>
<sequence>MNTNYKTQENKYTEKGNLTEITVLKKDGSELVCKIDTFDAKKVKEAGIWFAEWHKDFNNYLVQTLETAKVNGKTVSTKKSIQSVILDANPKTPIKHLNGNTLDNRKENLELYNRSLKNDCTKIDHDTMGIILRDKFGNHKDTALISMEDVNKVVKDGYNWVLYKKGSETMVVANTSEGRIRLDRLIMDPDETMKVHHINLNPLDNRRKNLENQPI</sequence>
<reference evidence="2" key="1">
    <citation type="submission" date="2014-12" db="EMBL/GenBank/DDBJ databases">
        <title>Genome sequence of Clostridium beijerinckii strain 59B.</title>
        <authorList>
            <person name="Little G.T."/>
            <person name="Minton N.P."/>
        </authorList>
    </citation>
    <scope>NUCLEOTIDE SEQUENCE [LARGE SCALE GENOMIC DNA]</scope>
    <source>
        <strain evidence="2">59B</strain>
    </source>
</reference>